<accession>A0A6J6MNE7</accession>
<evidence type="ECO:0000313" key="2">
    <source>
        <dbReference type="EMBL" id="CAB4638202.1"/>
    </source>
</evidence>
<dbReference type="PANTHER" id="PTHR36930">
    <property type="entry name" value="METAL-SULFUR CLUSTER BIOSYNTHESIS PROTEINS YUAD-RELATED"/>
    <property type="match status" value="1"/>
</dbReference>
<dbReference type="AlphaFoldDB" id="A0A6J6MNE7"/>
<dbReference type="InterPro" id="IPR052716">
    <property type="entry name" value="MOSC_domain"/>
</dbReference>
<dbReference type="GO" id="GO:0003824">
    <property type="term" value="F:catalytic activity"/>
    <property type="evidence" value="ECO:0007669"/>
    <property type="project" value="InterPro"/>
</dbReference>
<name>A0A6J6MNE7_9ZZZZ</name>
<dbReference type="EMBL" id="CAEZWV010000021">
    <property type="protein sequence ID" value="CAB4675069.1"/>
    <property type="molecule type" value="Genomic_DNA"/>
</dbReference>
<dbReference type="EMBL" id="CAEZVQ010000093">
    <property type="protein sequence ID" value="CAB4638202.1"/>
    <property type="molecule type" value="Genomic_DNA"/>
</dbReference>
<evidence type="ECO:0000259" key="1">
    <source>
        <dbReference type="PROSITE" id="PS51340"/>
    </source>
</evidence>
<evidence type="ECO:0000313" key="3">
    <source>
        <dbReference type="EMBL" id="CAB4675069.1"/>
    </source>
</evidence>
<dbReference type="InterPro" id="IPR011037">
    <property type="entry name" value="Pyrv_Knase-like_insert_dom_sf"/>
</dbReference>
<protein>
    <submittedName>
        <fullName evidence="3">Unannotated protein</fullName>
    </submittedName>
</protein>
<gene>
    <name evidence="2" type="ORF">UFOPK2086_00764</name>
    <name evidence="3" type="ORF">UFOPK2295_01043</name>
</gene>
<dbReference type="Gene3D" id="2.40.33.20">
    <property type="entry name" value="PK beta-barrel domain-like"/>
    <property type="match status" value="1"/>
</dbReference>
<organism evidence="3">
    <name type="scientific">freshwater metagenome</name>
    <dbReference type="NCBI Taxonomy" id="449393"/>
    <lineage>
        <taxon>unclassified sequences</taxon>
        <taxon>metagenomes</taxon>
        <taxon>ecological metagenomes</taxon>
    </lineage>
</organism>
<reference evidence="3" key="1">
    <citation type="submission" date="2020-05" db="EMBL/GenBank/DDBJ databases">
        <authorList>
            <person name="Chiriac C."/>
            <person name="Salcher M."/>
            <person name="Ghai R."/>
            <person name="Kavagutti S V."/>
        </authorList>
    </citation>
    <scope>NUCLEOTIDE SEQUENCE</scope>
</reference>
<dbReference type="GO" id="GO:0030151">
    <property type="term" value="F:molybdenum ion binding"/>
    <property type="evidence" value="ECO:0007669"/>
    <property type="project" value="InterPro"/>
</dbReference>
<dbReference type="PROSITE" id="PS51340">
    <property type="entry name" value="MOSC"/>
    <property type="match status" value="1"/>
</dbReference>
<dbReference type="GO" id="GO:0030170">
    <property type="term" value="F:pyridoxal phosphate binding"/>
    <property type="evidence" value="ECO:0007669"/>
    <property type="project" value="InterPro"/>
</dbReference>
<dbReference type="SUPFAM" id="SSF50800">
    <property type="entry name" value="PK beta-barrel domain-like"/>
    <property type="match status" value="1"/>
</dbReference>
<dbReference type="InterPro" id="IPR005302">
    <property type="entry name" value="MoCF_Sase_C"/>
</dbReference>
<feature type="domain" description="MOSC" evidence="1">
    <location>
        <begin position="17"/>
        <end position="167"/>
    </location>
</feature>
<sequence>MSFVAHLHVSPEHSFSKFSQDRIALIAGYGVEGDAHAGPTVKHRSRVAIDPSTPNLRQVHLIPEETLSDLIDNGFDVKPGDLGENITTSGIDLHDLPVGTLLRIGNEALLALTGLRNPCHQIEDFRSGLLKQCLPKDEQGEVQRRAGVMAIVIVGGTVNTSDTIEVALPPLPHSPLQRI</sequence>
<dbReference type="PANTHER" id="PTHR36930:SF1">
    <property type="entry name" value="MOSC DOMAIN-CONTAINING PROTEIN"/>
    <property type="match status" value="1"/>
</dbReference>
<proteinExistence type="predicted"/>
<dbReference type="Pfam" id="PF03473">
    <property type="entry name" value="MOSC"/>
    <property type="match status" value="1"/>
</dbReference>